<dbReference type="FunFam" id="3.40.30.10:FF:000002">
    <property type="entry name" value="Alkyl hydroperoxide reductase C"/>
    <property type="match status" value="1"/>
</dbReference>
<reference evidence="12" key="1">
    <citation type="submission" date="2011-05" db="EMBL/GenBank/DDBJ databases">
        <title>Unity in variety -- the pan-genome of the Chlamydiae.</title>
        <authorList>
            <person name="Collingro A."/>
            <person name="Tischler P."/>
            <person name="Weinmaier T."/>
            <person name="Penz T."/>
            <person name="Heinz E."/>
            <person name="Brunham R.C."/>
            <person name="Read T.D."/>
            <person name="Bavoil P.M."/>
            <person name="Sachse K."/>
            <person name="Kahane S."/>
            <person name="Friedman M.G."/>
            <person name="Rattei T."/>
            <person name="Myers G.S.A."/>
            <person name="Horn M."/>
        </authorList>
    </citation>
    <scope>NUCLEOTIDE SEQUENCE</scope>
    <source>
        <strain evidence="12">2032/99</strain>
    </source>
</reference>
<dbReference type="PANTHER" id="PTHR10681:SF128">
    <property type="entry name" value="THIOREDOXIN-DEPENDENT PEROXIDE REDUCTASE, MITOCHONDRIAL"/>
    <property type="match status" value="1"/>
</dbReference>
<dbReference type="Gene3D" id="3.40.30.10">
    <property type="entry name" value="Glutaredoxin"/>
    <property type="match status" value="1"/>
</dbReference>
<dbReference type="CDD" id="cd03015">
    <property type="entry name" value="PRX_Typ2cys"/>
    <property type="match status" value="1"/>
</dbReference>
<dbReference type="Pfam" id="PF10417">
    <property type="entry name" value="1-cysPrx_C"/>
    <property type="match status" value="1"/>
</dbReference>
<evidence type="ECO:0000256" key="10">
    <source>
        <dbReference type="PIRSR" id="PIRSR000239-1"/>
    </source>
</evidence>
<sequence>MKLGYQELKKFLEVNPMNTLIGKKAPAINASAAAGKKTINNFSLEQYKGKYVVLFFYPLDFTFVCPTELHAFQSKLEEFQKRGCEVIGCSIDSVFSHHAWLKTPVSKGGIEGVSYPIISDIHKTIAKDYGVLCEEEGVAYRGLFLIDKEGCIRHQLVNDLPLGRSVDEALRMLDALIFFENHGEVCPANWNEGSKAMKPTQEGLEKFFAAEVN</sequence>
<dbReference type="PIRSF" id="PIRSF000239">
    <property type="entry name" value="AHPC"/>
    <property type="match status" value="1"/>
</dbReference>
<dbReference type="PROSITE" id="PS51352">
    <property type="entry name" value="THIOREDOXIN_2"/>
    <property type="match status" value="1"/>
</dbReference>
<dbReference type="InterPro" id="IPR036249">
    <property type="entry name" value="Thioredoxin-like_sf"/>
</dbReference>
<dbReference type="GO" id="GO:0033554">
    <property type="term" value="P:cellular response to stress"/>
    <property type="evidence" value="ECO:0007669"/>
    <property type="project" value="TreeGrafter"/>
</dbReference>
<dbReference type="SUPFAM" id="SSF52833">
    <property type="entry name" value="Thioredoxin-like"/>
    <property type="match status" value="1"/>
</dbReference>
<accession>F8LAZ6</accession>
<name>F8LAZ6_9BACT</name>
<evidence type="ECO:0000256" key="7">
    <source>
        <dbReference type="ARBA" id="ARBA00023284"/>
    </source>
</evidence>
<dbReference type="InterPro" id="IPR050217">
    <property type="entry name" value="Peroxiredoxin"/>
</dbReference>
<dbReference type="GO" id="GO:0008379">
    <property type="term" value="F:thioredoxin peroxidase activity"/>
    <property type="evidence" value="ECO:0007669"/>
    <property type="project" value="TreeGrafter"/>
</dbReference>
<organism evidence="12">
    <name type="scientific">Waddlia chondrophila 2032/99</name>
    <dbReference type="NCBI Taxonomy" id="765953"/>
    <lineage>
        <taxon>Bacteria</taxon>
        <taxon>Pseudomonadati</taxon>
        <taxon>Chlamydiota</taxon>
        <taxon>Chlamydiia</taxon>
        <taxon>Parachlamydiales</taxon>
        <taxon>Waddliaceae</taxon>
        <taxon>Waddlia</taxon>
    </lineage>
</organism>
<comment type="subcellular location">
    <subcellularLocation>
        <location evidence="1">Cytoplasm</location>
    </subcellularLocation>
</comment>
<dbReference type="GO" id="GO:0006979">
    <property type="term" value="P:response to oxidative stress"/>
    <property type="evidence" value="ECO:0007669"/>
    <property type="project" value="TreeGrafter"/>
</dbReference>
<evidence type="ECO:0000256" key="4">
    <source>
        <dbReference type="ARBA" id="ARBA00022559"/>
    </source>
</evidence>
<dbReference type="InterPro" id="IPR024706">
    <property type="entry name" value="Peroxiredoxin_AhpC-typ"/>
</dbReference>
<dbReference type="PANTHER" id="PTHR10681">
    <property type="entry name" value="THIOREDOXIN PEROXIDASE"/>
    <property type="match status" value="1"/>
</dbReference>
<keyword evidence="6" id="KW-1015">Disulfide bond</keyword>
<dbReference type="Pfam" id="PF00578">
    <property type="entry name" value="AhpC-TSA"/>
    <property type="match status" value="1"/>
</dbReference>
<keyword evidence="4 12" id="KW-0575">Peroxidase</keyword>
<comment type="similarity">
    <text evidence="2">Belongs to the peroxiredoxin family. AhpC/Prx1 subfamily.</text>
</comment>
<dbReference type="InterPro" id="IPR013766">
    <property type="entry name" value="Thioredoxin_domain"/>
</dbReference>
<evidence type="ECO:0000256" key="9">
    <source>
        <dbReference type="ARBA" id="ARBA00037420"/>
    </source>
</evidence>
<evidence type="ECO:0000256" key="3">
    <source>
        <dbReference type="ARBA" id="ARBA00022490"/>
    </source>
</evidence>
<dbReference type="GO" id="GO:0042744">
    <property type="term" value="P:hydrogen peroxide catabolic process"/>
    <property type="evidence" value="ECO:0007669"/>
    <property type="project" value="TreeGrafter"/>
</dbReference>
<evidence type="ECO:0000256" key="1">
    <source>
        <dbReference type="ARBA" id="ARBA00004496"/>
    </source>
</evidence>
<evidence type="ECO:0000256" key="6">
    <source>
        <dbReference type="ARBA" id="ARBA00023157"/>
    </source>
</evidence>
<dbReference type="GO" id="GO:0005829">
    <property type="term" value="C:cytosol"/>
    <property type="evidence" value="ECO:0007669"/>
    <property type="project" value="TreeGrafter"/>
</dbReference>
<keyword evidence="5 12" id="KW-0560">Oxidoreductase</keyword>
<evidence type="ECO:0000259" key="11">
    <source>
        <dbReference type="PROSITE" id="PS51352"/>
    </source>
</evidence>
<gene>
    <name evidence="12" type="primary">prdx4</name>
    <name evidence="12" type="ORF">WCH_AF03760</name>
</gene>
<dbReference type="InterPro" id="IPR000866">
    <property type="entry name" value="AhpC/TSA"/>
</dbReference>
<evidence type="ECO:0000256" key="2">
    <source>
        <dbReference type="ARBA" id="ARBA00009796"/>
    </source>
</evidence>
<dbReference type="GO" id="GO:0045454">
    <property type="term" value="P:cell redox homeostasis"/>
    <property type="evidence" value="ECO:0007669"/>
    <property type="project" value="TreeGrafter"/>
</dbReference>
<evidence type="ECO:0000256" key="8">
    <source>
        <dbReference type="ARBA" id="ARBA00032824"/>
    </source>
</evidence>
<comment type="function">
    <text evidence="9">Thiol-specific peroxidase that catalyzes the reduction of hydrogen peroxide and organic hydroperoxides to water and alcohols, respectively. Plays a role in cell protection against oxidative stress by detoxifying peroxides.</text>
</comment>
<dbReference type="EMBL" id="FR872633">
    <property type="protein sequence ID" value="CCB90658.1"/>
    <property type="molecule type" value="Genomic_DNA"/>
</dbReference>
<keyword evidence="3" id="KW-0963">Cytoplasm</keyword>
<dbReference type="AlphaFoldDB" id="F8LAZ6"/>
<evidence type="ECO:0000313" key="12">
    <source>
        <dbReference type="EMBL" id="CCB90658.1"/>
    </source>
</evidence>
<proteinExistence type="inferred from homology"/>
<protein>
    <recommendedName>
        <fullName evidence="8">Thioredoxin peroxidase</fullName>
    </recommendedName>
</protein>
<feature type="domain" description="Thioredoxin" evidence="11">
    <location>
        <begin position="19"/>
        <end position="178"/>
    </location>
</feature>
<dbReference type="InterPro" id="IPR019479">
    <property type="entry name" value="Peroxiredoxin_C"/>
</dbReference>
<evidence type="ECO:0000256" key="5">
    <source>
        <dbReference type="ARBA" id="ARBA00023002"/>
    </source>
</evidence>
<feature type="active site" description="Cysteine sulfenic acid (-SOH) intermediate; for peroxidase activity" evidence="10">
    <location>
        <position position="65"/>
    </location>
</feature>
<keyword evidence="7" id="KW-0676">Redox-active center</keyword>